<dbReference type="PANTHER" id="PTHR13258:SF0">
    <property type="entry name" value="SYNDETIN"/>
    <property type="match status" value="1"/>
</dbReference>
<reference evidence="7" key="2">
    <citation type="journal article" date="2023" name="Microbiol Resour">
        <title>Decontamination and Annotation of the Draft Genome Sequence of the Oomycete Lagenidium giganteum ARSEF 373.</title>
        <authorList>
            <person name="Morgan W.R."/>
            <person name="Tartar A."/>
        </authorList>
    </citation>
    <scope>NUCLEOTIDE SEQUENCE</scope>
    <source>
        <strain evidence="7">ARSEF 373</strain>
    </source>
</reference>
<accession>A0AAV2ZBS1</accession>
<reference evidence="7" key="1">
    <citation type="submission" date="2022-11" db="EMBL/GenBank/DDBJ databases">
        <authorList>
            <person name="Morgan W.R."/>
            <person name="Tartar A."/>
        </authorList>
    </citation>
    <scope>NUCLEOTIDE SEQUENCE</scope>
    <source>
        <strain evidence="7">ARSEF 373</strain>
    </source>
</reference>
<evidence type="ECO:0000259" key="5">
    <source>
        <dbReference type="Pfam" id="PF10474"/>
    </source>
</evidence>
<feature type="domain" description="Syndetin C-terminal" evidence="5">
    <location>
        <begin position="749"/>
        <end position="986"/>
    </location>
</feature>
<keyword evidence="8" id="KW-1185">Reference proteome</keyword>
<dbReference type="PANTHER" id="PTHR13258">
    <property type="entry name" value="SYNDETIN"/>
    <property type="match status" value="1"/>
</dbReference>
<dbReference type="GO" id="GO:0000149">
    <property type="term" value="F:SNARE binding"/>
    <property type="evidence" value="ECO:0007669"/>
    <property type="project" value="TreeGrafter"/>
</dbReference>
<evidence type="ECO:0000313" key="8">
    <source>
        <dbReference type="Proteomes" id="UP001146120"/>
    </source>
</evidence>
<dbReference type="Proteomes" id="UP001146120">
    <property type="component" value="Unassembled WGS sequence"/>
</dbReference>
<feature type="region of interest" description="Disordered" evidence="4">
    <location>
        <begin position="361"/>
        <end position="414"/>
    </location>
</feature>
<dbReference type="GO" id="GO:0032456">
    <property type="term" value="P:endocytic recycling"/>
    <property type="evidence" value="ECO:0007669"/>
    <property type="project" value="InterPro"/>
</dbReference>
<dbReference type="EMBL" id="DAKRPA010000025">
    <property type="protein sequence ID" value="DBA02929.1"/>
    <property type="molecule type" value="Genomic_DNA"/>
</dbReference>
<dbReference type="Pfam" id="PF10475">
    <property type="entry name" value="Vps54_N"/>
    <property type="match status" value="1"/>
</dbReference>
<proteinExistence type="predicted"/>
<dbReference type="InterPro" id="IPR019515">
    <property type="entry name" value="VPS54_N"/>
</dbReference>
<dbReference type="GO" id="GO:0005829">
    <property type="term" value="C:cytosol"/>
    <property type="evidence" value="ECO:0007669"/>
    <property type="project" value="GOC"/>
</dbReference>
<feature type="region of interest" description="Disordered" evidence="4">
    <location>
        <begin position="281"/>
        <end position="312"/>
    </location>
</feature>
<sequence>MAVKEQVVPRSVLVPKPSDELLHELDPRFFTESFDAVAYMLENLPTDREELDQFLQTEISAVDLARDAVVSKLADDVRANYNSFIQGMNQVQEVDMDLVRAQIHVKNGRRMLASSKNDLIMSSLEIVKTKRKRDRVEQIVYLCSHIEEYFEKEGQMSKSLQNNAFTTAVRFPWVDICLDLRQTLSASQMNDILILRPLQHRIQDFIPELRRQFDKSLRDVAEHFDPSSYKELLQAYITLADHSDNLGFEFSSCRLSDVLSSIPEIIVRCVDDIARSFTEKRFGRTSTRKQKPSHSTNQRKSTPKPEEKDDEVMNAGQALDSIIQCYERLTDLMHTYYLLVQWHRDPFNPLNEDIEYLHRCGIDDDDDDDDDDGEETDDDQEENEQSNANASSNVEEKLRKVSSPRRRSNSVDVPHRSPYSQVLCDTGMTLLRYRKIVWENMQQNMLEVFERLDLTYGYKMEQIVLLCQATTTFIEIGEEFTGAPSSKLKSIVRLKCDQYINVFHEDNLELIRMLVDTENWQRIAASMDGRQDDHELIKLIEKRSGFSLDRRRPAQSTINPIYKRRVFPMFHQVGNPFAVSETCKWDFLESSHWLGQPATSEKEEDPQEVRHIPVGEDDDVYYPPEIVLNSSTLSGFVRLSGVYLQMMQQLPHAAWDIFLMLNKLFEFYVYAVFTSFVLKQDLGAFFTQRPPKATFPWEALRETITRTACSMLLGEIIFQSAHANPKDRVILRRVVRAPLVMEMPSDANLHGLPEKVIACEVVASQIRFFDALEGCVRAYLAERHHCLMDDIYLHNRKVAQQLKDFVFKTIAITLVDAGSILTSISQVAWDIPYLADQHNDYVVQVVQRCGEVWGGLQIFADGSIPSEAREEIWSAMVQMVMETLLTGFTSVPKCSPQGRALMIMDVMAVQNGLDLINHVSNNRVPHGWEHVNKFLRAYYMGKEDLVSWVRDHKDTYSKHQFVNLIKHGIGAQLPKKDLRDLVLEVEHILSSS</sequence>
<evidence type="ECO:0000256" key="3">
    <source>
        <dbReference type="ARBA" id="ARBA00023054"/>
    </source>
</evidence>
<dbReference type="AlphaFoldDB" id="A0AAV2ZBS1"/>
<organism evidence="7 8">
    <name type="scientific">Lagenidium giganteum</name>
    <dbReference type="NCBI Taxonomy" id="4803"/>
    <lineage>
        <taxon>Eukaryota</taxon>
        <taxon>Sar</taxon>
        <taxon>Stramenopiles</taxon>
        <taxon>Oomycota</taxon>
        <taxon>Peronosporomycetes</taxon>
        <taxon>Pythiales</taxon>
        <taxon>Pythiaceae</taxon>
    </lineage>
</organism>
<feature type="domain" description="Vacuolar protein sorting-associated protein 54 N-terminal" evidence="6">
    <location>
        <begin position="23"/>
        <end position="242"/>
    </location>
</feature>
<evidence type="ECO:0000256" key="1">
    <source>
        <dbReference type="ARBA" id="ARBA00022448"/>
    </source>
</evidence>
<name>A0AAV2ZBS1_9STRA</name>
<dbReference type="InterPro" id="IPR019514">
    <property type="entry name" value="Syndetin_C"/>
</dbReference>
<evidence type="ECO:0000256" key="4">
    <source>
        <dbReference type="SAM" id="MobiDB-lite"/>
    </source>
</evidence>
<comment type="caution">
    <text evidence="7">The sequence shown here is derived from an EMBL/GenBank/DDBJ whole genome shotgun (WGS) entry which is preliminary data.</text>
</comment>
<feature type="compositionally biased region" description="Acidic residues" evidence="4">
    <location>
        <begin position="363"/>
        <end position="384"/>
    </location>
</feature>
<evidence type="ECO:0000259" key="6">
    <source>
        <dbReference type="Pfam" id="PF10475"/>
    </source>
</evidence>
<dbReference type="GO" id="GO:0015031">
    <property type="term" value="P:protein transport"/>
    <property type="evidence" value="ECO:0007669"/>
    <property type="project" value="UniProtKB-KW"/>
</dbReference>
<evidence type="ECO:0000313" key="7">
    <source>
        <dbReference type="EMBL" id="DBA02929.1"/>
    </source>
</evidence>
<keyword evidence="1" id="KW-0813">Transport</keyword>
<evidence type="ECO:0000256" key="2">
    <source>
        <dbReference type="ARBA" id="ARBA00022927"/>
    </source>
</evidence>
<keyword evidence="2" id="KW-0653">Protein transport</keyword>
<gene>
    <name evidence="7" type="ORF">N0F65_005956</name>
</gene>
<protein>
    <recommendedName>
        <fullName evidence="9">Exocyst complex component Sec8</fullName>
    </recommendedName>
</protein>
<dbReference type="Pfam" id="PF10474">
    <property type="entry name" value="Syndetin_C"/>
    <property type="match status" value="1"/>
</dbReference>
<dbReference type="GO" id="GO:0042147">
    <property type="term" value="P:retrograde transport, endosome to Golgi"/>
    <property type="evidence" value="ECO:0007669"/>
    <property type="project" value="InterPro"/>
</dbReference>
<dbReference type="GO" id="GO:1990745">
    <property type="term" value="C:EARP complex"/>
    <property type="evidence" value="ECO:0007669"/>
    <property type="project" value="InterPro"/>
</dbReference>
<keyword evidence="3" id="KW-0175">Coiled coil</keyword>
<evidence type="ECO:0008006" key="9">
    <source>
        <dbReference type="Google" id="ProtNLM"/>
    </source>
</evidence>
<dbReference type="InterPro" id="IPR040047">
    <property type="entry name" value="VPS50"/>
</dbReference>